<comment type="caution">
    <text evidence="1">The sequence shown here is derived from an EMBL/GenBank/DDBJ whole genome shotgun (WGS) entry which is preliminary data.</text>
</comment>
<evidence type="ECO:0000313" key="1">
    <source>
        <dbReference type="EMBL" id="KAI8436563.1"/>
    </source>
</evidence>
<accession>A0ACC0KJ97</accession>
<sequence>MANSSKPSLRIDWFDGTLIEESSHNSGQNTSKFADEEQPETEVLPQPQQFQKKPIGYKKLLDISMLQPPTLTLEISHKNSFWYLMDSELKGDFIVLIVKILANVYKALDLGEKHMIVSILKSKFVKSNFLKTLKDYMKDLPAVRVVEKRMNSQLWDDAESFYFNILTICEGIYNFSGKNKEYLDEVCSLLETLKFSAEGVIAEHRETFRDELFYGIEDLEKKLRNSKNMNSPESPRLPNQNKEPNHFKNLDIFPTKEDLLGKKTLKIEPNIINGAYPSVDHYLDVQFKLLREDCFGPLREGVCKYMENPNKRRHENIRVYPKVRIIRTYVSNNKVGHLVDVAWTERANHSMFDSKKYVCSKRLMFGSLLLFTSDNFETILCATVLDSRMELLEDGYVAVSFHNPVSKKIFEEPYIMVESEVFFEPYHRVLKVMQESIDDLPMKKYIVDVQTKTEPPAYVTSETIYTIPETKDETYIPVLDTETWPRPFDLDDSQMEAYKLALTREFAVIQGPPGTGKTFIGVKIASTLLKNLSLEGTPMLIICYTNHALDQFLEGILKITNNIVRLGSQSKNKTLEQYTLNSMRTKIKCKYSYLYSNKRKELEKVFNEMTKVQTEIEKCEKEIISYKSLKNYLRIDEKLYELKSSNDDAILNWLFGHLDAQLDETEDDAEDWEKFDDLEIITDKLGTCFSEQWALKDIESMKNSIKYVKDITDDEEEAQKMVNEFEEKINRVKTRLNCFKRNMSVLKNENKEELKKVTDLYTLKPEFRWRVYFDAVDSIKNELMIKMNTLLDQHNVLNEELQEVATLIDGEVMKAARVVGVTTTTAARRHDLLRRLMSPIVIVEEAAEVLEAHIVASLTNRCQHLILIGDHKQLKPSAAHYKLAKDYNLEISLFERMIRNGIHARTLTTQRRMRHNFVRLIVPAIYETLNSHPKVFDYKDVRGMKDNLWFFNHNVFEDSEGLEDSWSHKNSFEARWCVALADYLRQMGYQPDEITILATYTGQATLIRELSKKYASLRDVKMTVVDNYQGEENRIVILSLVRSNRDKKIGFLAAENRICVALSRAKEGFYIFGNMDVLESASKIWRSIHKTLTDQEAIGNKITLSCDVHKHNVDVKDVEDLKCISDTCLTICKMKNNT</sequence>
<gene>
    <name evidence="1" type="ORF">MSG28_010090</name>
</gene>
<protein>
    <submittedName>
        <fullName evidence="1">Uncharacterized protein</fullName>
    </submittedName>
</protein>
<organism evidence="1 2">
    <name type="scientific">Choristoneura fumiferana</name>
    <name type="common">Spruce budworm moth</name>
    <name type="synonym">Archips fumiferana</name>
    <dbReference type="NCBI Taxonomy" id="7141"/>
    <lineage>
        <taxon>Eukaryota</taxon>
        <taxon>Metazoa</taxon>
        <taxon>Ecdysozoa</taxon>
        <taxon>Arthropoda</taxon>
        <taxon>Hexapoda</taxon>
        <taxon>Insecta</taxon>
        <taxon>Pterygota</taxon>
        <taxon>Neoptera</taxon>
        <taxon>Endopterygota</taxon>
        <taxon>Lepidoptera</taxon>
        <taxon>Glossata</taxon>
        <taxon>Ditrysia</taxon>
        <taxon>Tortricoidea</taxon>
        <taxon>Tortricidae</taxon>
        <taxon>Tortricinae</taxon>
        <taxon>Choristoneura</taxon>
    </lineage>
</organism>
<dbReference type="Proteomes" id="UP001064048">
    <property type="component" value="Chromosome 17"/>
</dbReference>
<proteinExistence type="predicted"/>
<evidence type="ECO:0000313" key="2">
    <source>
        <dbReference type="Proteomes" id="UP001064048"/>
    </source>
</evidence>
<keyword evidence="2" id="KW-1185">Reference proteome</keyword>
<dbReference type="EMBL" id="CM046117">
    <property type="protein sequence ID" value="KAI8436563.1"/>
    <property type="molecule type" value="Genomic_DNA"/>
</dbReference>
<reference evidence="1 2" key="1">
    <citation type="journal article" date="2022" name="Genome Biol. Evol.">
        <title>The Spruce Budworm Genome: Reconstructing the Evolutionary History of Antifreeze Proteins.</title>
        <authorList>
            <person name="Beliveau C."/>
            <person name="Gagne P."/>
            <person name="Picq S."/>
            <person name="Vernygora O."/>
            <person name="Keeling C.I."/>
            <person name="Pinkney K."/>
            <person name="Doucet D."/>
            <person name="Wen F."/>
            <person name="Johnston J.S."/>
            <person name="Maaroufi H."/>
            <person name="Boyle B."/>
            <person name="Laroche J."/>
            <person name="Dewar K."/>
            <person name="Juretic N."/>
            <person name="Blackburn G."/>
            <person name="Nisole A."/>
            <person name="Brunet B."/>
            <person name="Brandao M."/>
            <person name="Lumley L."/>
            <person name="Duan J."/>
            <person name="Quan G."/>
            <person name="Lucarotti C.J."/>
            <person name="Roe A.D."/>
            <person name="Sperling F.A.H."/>
            <person name="Levesque R.C."/>
            <person name="Cusson M."/>
        </authorList>
    </citation>
    <scope>NUCLEOTIDE SEQUENCE [LARGE SCALE GENOMIC DNA]</scope>
    <source>
        <strain evidence="1">Glfc:IPQL:Cfum</strain>
    </source>
</reference>
<name>A0ACC0KJ97_CHOFU</name>